<evidence type="ECO:0000313" key="4">
    <source>
        <dbReference type="Proteomes" id="UP000001744"/>
    </source>
</evidence>
<feature type="compositionally biased region" description="Polar residues" evidence="1">
    <location>
        <begin position="244"/>
        <end position="253"/>
    </location>
</feature>
<dbReference type="GeneID" id="7050374"/>
<sequence length="415" mass="46829">NQRHPYIVSTVSFQPKSPSKMYPSCKEVFPSLSYSSNSDTQQQLSTPPRTPPAFAEKRYFSKTRSHDAQMHSVSTVSGGTPYLQQIRSSSSSPSKGKRMTSSQKSSTWIQKDSKELPDSQAYLDFKTLRLAAIQSGFRTKPRKVRHWGDGNELDMLEDLPVDEQAEKRYTVEPVGRGAPRIAGAFKSSPDSSPTKRLSHTGTSQPSRVSFHHVQNALSSKKIAPRLASRKKESQSHKPHKQPTLIKNLNSPNVPRTVGEMRYNPAKKCWEGNDHSVRDFDAPSSPTRPALITNVSTKKGIHVVGNMVFDPTRMCWLHSSETSDEEDPFADFDDLQENEVSSSASNESRINFSYSLGNNASYSDVSEIFDVGPEFKRKQQTEEVVWRKWVDGWYLSSTHPTRAKLWELYDMLNAEH</sequence>
<feature type="region of interest" description="Disordered" evidence="1">
    <location>
        <begin position="64"/>
        <end position="113"/>
    </location>
</feature>
<dbReference type="eggNOG" id="ENOG502QX1K">
    <property type="taxonomic scope" value="Eukaryota"/>
</dbReference>
<dbReference type="RefSeq" id="XP_002176013.2">
    <property type="nucleotide sequence ID" value="XM_002175977.2"/>
</dbReference>
<feature type="region of interest" description="Disordered" evidence="1">
    <location>
        <begin position="172"/>
        <end position="255"/>
    </location>
</feature>
<dbReference type="PANTHER" id="PTHR35140">
    <property type="entry name" value="MITOTIC CHECK POINT PROTEIN BFA1"/>
    <property type="match status" value="1"/>
</dbReference>
<dbReference type="GO" id="GO:0031578">
    <property type="term" value="P:mitotic spindle orientation checkpoint signaling"/>
    <property type="evidence" value="ECO:0000318"/>
    <property type="project" value="GO_Central"/>
</dbReference>
<dbReference type="InterPro" id="IPR034586">
    <property type="entry name" value="Bfa1/Byr4"/>
</dbReference>
<dbReference type="GO" id="GO:1990334">
    <property type="term" value="C:Bfa1-Bub2 complex"/>
    <property type="evidence" value="ECO:0000318"/>
    <property type="project" value="GO_Central"/>
</dbReference>
<protein>
    <submittedName>
        <fullName evidence="2">Two-component GAP Byr4</fullName>
    </submittedName>
</protein>
<reference evidence="2 4" key="1">
    <citation type="journal article" date="2011" name="Science">
        <title>Comparative functional genomics of the fission yeasts.</title>
        <authorList>
            <person name="Rhind N."/>
            <person name="Chen Z."/>
            <person name="Yassour M."/>
            <person name="Thompson D.A."/>
            <person name="Haas B.J."/>
            <person name="Habib N."/>
            <person name="Wapinski I."/>
            <person name="Roy S."/>
            <person name="Lin M.F."/>
            <person name="Heiman D.I."/>
            <person name="Young S.K."/>
            <person name="Furuya K."/>
            <person name="Guo Y."/>
            <person name="Pidoux A."/>
            <person name="Chen H.M."/>
            <person name="Robbertse B."/>
            <person name="Goldberg J.M."/>
            <person name="Aoki K."/>
            <person name="Bayne E.H."/>
            <person name="Berlin A.M."/>
            <person name="Desjardins C.A."/>
            <person name="Dobbs E."/>
            <person name="Dukaj L."/>
            <person name="Fan L."/>
            <person name="FitzGerald M.G."/>
            <person name="French C."/>
            <person name="Gujja S."/>
            <person name="Hansen K."/>
            <person name="Keifenheim D."/>
            <person name="Levin J.Z."/>
            <person name="Mosher R.A."/>
            <person name="Mueller C.A."/>
            <person name="Pfiffner J."/>
            <person name="Priest M."/>
            <person name="Russ C."/>
            <person name="Smialowska A."/>
            <person name="Swoboda P."/>
            <person name="Sykes S.M."/>
            <person name="Vaughn M."/>
            <person name="Vengrova S."/>
            <person name="Yoder R."/>
            <person name="Zeng Q."/>
            <person name="Allshire R."/>
            <person name="Baulcombe D."/>
            <person name="Birren B.W."/>
            <person name="Brown W."/>
            <person name="Ekwall K."/>
            <person name="Kellis M."/>
            <person name="Leatherwood J."/>
            <person name="Levin H."/>
            <person name="Margalit H."/>
            <person name="Martienssen R."/>
            <person name="Nieduszynski C.A."/>
            <person name="Spatafora J.W."/>
            <person name="Friedman N."/>
            <person name="Dalgaard J.Z."/>
            <person name="Baumann P."/>
            <person name="Niki H."/>
            <person name="Regev A."/>
            <person name="Nusbaum C."/>
        </authorList>
    </citation>
    <scope>NUCLEOTIDE SEQUENCE [LARGE SCALE GENOMIC DNA]</scope>
    <source>
        <strain evidence="4">yFS275 / FY16936</strain>
    </source>
</reference>
<evidence type="ECO:0000256" key="1">
    <source>
        <dbReference type="SAM" id="MobiDB-lite"/>
    </source>
</evidence>
<keyword evidence="4" id="KW-1185">Reference proteome</keyword>
<feature type="compositionally biased region" description="Low complexity" evidence="1">
    <location>
        <begin position="88"/>
        <end position="102"/>
    </location>
</feature>
<evidence type="ECO:0000313" key="2">
    <source>
        <dbReference type="EMBL" id="EEB09720.2"/>
    </source>
</evidence>
<dbReference type="HOGENOM" id="CLU_663181_0_0_1"/>
<organism evidence="2 4">
    <name type="scientific">Schizosaccharomyces japonicus (strain yFS275 / FY16936)</name>
    <name type="common">Fission yeast</name>
    <dbReference type="NCBI Taxonomy" id="402676"/>
    <lineage>
        <taxon>Eukaryota</taxon>
        <taxon>Fungi</taxon>
        <taxon>Dikarya</taxon>
        <taxon>Ascomycota</taxon>
        <taxon>Taphrinomycotina</taxon>
        <taxon>Schizosaccharomycetes</taxon>
        <taxon>Schizosaccharomycetales</taxon>
        <taxon>Schizosaccharomycetaceae</taxon>
        <taxon>Schizosaccharomyces</taxon>
    </lineage>
</organism>
<dbReference type="OMA" id="WELYNIL"/>
<accession>B6K866</accession>
<dbReference type="PANTHER" id="PTHR35140:SF1">
    <property type="entry name" value="MITOTIC CHECK POINT PROTEIN BFA1"/>
    <property type="match status" value="1"/>
</dbReference>
<feature type="compositionally biased region" description="Polar residues" evidence="1">
    <location>
        <begin position="33"/>
        <end position="47"/>
    </location>
</feature>
<dbReference type="VEuPathDB" id="FungiDB:SJAG_04943"/>
<dbReference type="AlphaFoldDB" id="B6K866"/>
<evidence type="ECO:0000313" key="3">
    <source>
        <dbReference type="JaponicusDB" id="SJAG_04943"/>
    </source>
</evidence>
<dbReference type="STRING" id="402676.B6K866"/>
<gene>
    <name evidence="3" type="primary">byr4</name>
    <name evidence="2" type="ORF">SJAG_04943</name>
</gene>
<feature type="compositionally biased region" description="Polar residues" evidence="1">
    <location>
        <begin position="188"/>
        <end position="207"/>
    </location>
</feature>
<feature type="compositionally biased region" description="Polar residues" evidence="1">
    <location>
        <begin position="71"/>
        <end position="87"/>
    </location>
</feature>
<dbReference type="Proteomes" id="UP000001744">
    <property type="component" value="Unassembled WGS sequence"/>
</dbReference>
<dbReference type="OrthoDB" id="19159at2759"/>
<feature type="region of interest" description="Disordered" evidence="1">
    <location>
        <begin position="33"/>
        <end position="52"/>
    </location>
</feature>
<dbReference type="GO" id="GO:0044732">
    <property type="term" value="C:mitotic spindle pole body"/>
    <property type="evidence" value="ECO:0000318"/>
    <property type="project" value="GO_Central"/>
</dbReference>
<proteinExistence type="predicted"/>
<dbReference type="JaponicusDB" id="SJAG_04943">
    <property type="gene designation" value="byr4"/>
</dbReference>
<name>B6K866_SCHJY</name>
<dbReference type="GO" id="GO:0005096">
    <property type="term" value="F:GTPase activator activity"/>
    <property type="evidence" value="ECO:0007669"/>
    <property type="project" value="InterPro"/>
</dbReference>
<dbReference type="EMBL" id="KE651167">
    <property type="protein sequence ID" value="EEB09720.2"/>
    <property type="molecule type" value="Genomic_DNA"/>
</dbReference>
<feature type="non-terminal residue" evidence="2">
    <location>
        <position position="1"/>
    </location>
</feature>